<evidence type="ECO:0000313" key="2">
    <source>
        <dbReference type="Proteomes" id="UP000732105"/>
    </source>
</evidence>
<protein>
    <submittedName>
        <fullName evidence="1">Uncharacterized protein</fullName>
    </submittedName>
</protein>
<sequence length="226" mass="26383">MIDPNGMDWFYNENTGSVIYVSSLQKGAEEHMEEGWTWMGENEMFANEDIGTDDADVIESNKELTSDYNTKVTYGKDGTSKMTTTALFEGKNGEKFMNNNGYKLAPKEMYHMKDFLHNGFPINAPKFTQNRSLEVWTKYTYINKNMVGYANDIDVLKEYERAFGYISLSHRSIEYFKMNNYLQKVLNYGNTAYDYYSLSMNKKYVNVIRGWDNLPKNTLLEPWRGK</sequence>
<gene>
    <name evidence="1" type="ORF">ELS83_21470</name>
</gene>
<reference evidence="1 2" key="1">
    <citation type="submission" date="2018-12" db="EMBL/GenBank/DDBJ databases">
        <title>Marinifilum JC070 sp. nov., a marine bacterium isolated from Yongle Blue Hole in the South China Sea.</title>
        <authorList>
            <person name="Fu T."/>
        </authorList>
    </citation>
    <scope>NUCLEOTIDE SEQUENCE [LARGE SCALE GENOMIC DNA]</scope>
    <source>
        <strain evidence="1 2">JC070</strain>
    </source>
</reference>
<dbReference type="Proteomes" id="UP000732105">
    <property type="component" value="Unassembled WGS sequence"/>
</dbReference>
<dbReference type="RefSeq" id="WP_171597612.1">
    <property type="nucleotide sequence ID" value="NZ_RZNH01000085.1"/>
</dbReference>
<comment type="caution">
    <text evidence="1">The sequence shown here is derived from an EMBL/GenBank/DDBJ whole genome shotgun (WGS) entry which is preliminary data.</text>
</comment>
<dbReference type="EMBL" id="RZNH01000085">
    <property type="protein sequence ID" value="NOU62364.1"/>
    <property type="molecule type" value="Genomic_DNA"/>
</dbReference>
<organism evidence="1 2">
    <name type="scientific">Marinifilum caeruleilacunae</name>
    <dbReference type="NCBI Taxonomy" id="2499076"/>
    <lineage>
        <taxon>Bacteria</taxon>
        <taxon>Pseudomonadati</taxon>
        <taxon>Bacteroidota</taxon>
        <taxon>Bacteroidia</taxon>
        <taxon>Marinilabiliales</taxon>
        <taxon>Marinifilaceae</taxon>
    </lineage>
</organism>
<name>A0ABX1X220_9BACT</name>
<keyword evidence="2" id="KW-1185">Reference proteome</keyword>
<proteinExistence type="predicted"/>
<accession>A0ABX1X220</accession>
<evidence type="ECO:0000313" key="1">
    <source>
        <dbReference type="EMBL" id="NOU62364.1"/>
    </source>
</evidence>